<proteinExistence type="predicted"/>
<protein>
    <recommendedName>
        <fullName evidence="4">Toxin CptA</fullName>
    </recommendedName>
</protein>
<dbReference type="EMBL" id="JAHZSS010000001">
    <property type="protein sequence ID" value="MBW8189570.1"/>
    <property type="molecule type" value="Genomic_DNA"/>
</dbReference>
<dbReference type="RefSeq" id="WP_220102249.1">
    <property type="nucleotide sequence ID" value="NZ_JAHZSS010000001.1"/>
</dbReference>
<dbReference type="Proteomes" id="UP001166251">
    <property type="component" value="Unassembled WGS sequence"/>
</dbReference>
<dbReference type="Pfam" id="PF07254">
    <property type="entry name" value="Cpta_toxin"/>
    <property type="match status" value="1"/>
</dbReference>
<feature type="transmembrane region" description="Helical" evidence="1">
    <location>
        <begin position="20"/>
        <end position="39"/>
    </location>
</feature>
<evidence type="ECO:0008006" key="4">
    <source>
        <dbReference type="Google" id="ProtNLM"/>
    </source>
</evidence>
<comment type="caution">
    <text evidence="2">The sequence shown here is derived from an EMBL/GenBank/DDBJ whole genome shotgun (WGS) entry which is preliminary data.</text>
</comment>
<keyword evidence="1" id="KW-0472">Membrane</keyword>
<name>A0ABS7EBD7_9GAMM</name>
<keyword evidence="1" id="KW-1133">Transmembrane helix</keyword>
<sequence>MSTTTAACSANFKPSRVAQLAVMSMTLALLAILAVVYRYGAWTHGWAAIILIPSILWLCALLIRKARRLEGYLLLSQDGQVTVQYTEENLHGEVQLPLLLSDLAILICLEHDGRRRQLLIMRDAVGPDDFRQLSASLLQRRHQLVGQKHGSLE</sequence>
<evidence type="ECO:0000256" key="1">
    <source>
        <dbReference type="SAM" id="Phobius"/>
    </source>
</evidence>
<keyword evidence="3" id="KW-1185">Reference proteome</keyword>
<feature type="transmembrane region" description="Helical" evidence="1">
    <location>
        <begin position="45"/>
        <end position="63"/>
    </location>
</feature>
<organism evidence="2 3">
    <name type="scientific">Neiella holothuriorum</name>
    <dbReference type="NCBI Taxonomy" id="2870530"/>
    <lineage>
        <taxon>Bacteria</taxon>
        <taxon>Pseudomonadati</taxon>
        <taxon>Pseudomonadota</taxon>
        <taxon>Gammaproteobacteria</taxon>
        <taxon>Alteromonadales</taxon>
        <taxon>Echinimonadaceae</taxon>
        <taxon>Neiella</taxon>
    </lineage>
</organism>
<gene>
    <name evidence="2" type="ORF">K0504_00865</name>
</gene>
<keyword evidence="1" id="KW-0812">Transmembrane</keyword>
<evidence type="ECO:0000313" key="2">
    <source>
        <dbReference type="EMBL" id="MBW8189570.1"/>
    </source>
</evidence>
<evidence type="ECO:0000313" key="3">
    <source>
        <dbReference type="Proteomes" id="UP001166251"/>
    </source>
</evidence>
<reference evidence="2" key="1">
    <citation type="submission" date="2021-07" db="EMBL/GenBank/DDBJ databases">
        <title>Neiella marina sp. nov., isolated from the intestinal content of sea cucumber Apostichopus japonicus.</title>
        <authorList>
            <person name="Bai X."/>
        </authorList>
    </citation>
    <scope>NUCLEOTIDE SEQUENCE</scope>
    <source>
        <strain evidence="2">126</strain>
    </source>
</reference>
<dbReference type="InterPro" id="IPR009883">
    <property type="entry name" value="YgfX"/>
</dbReference>
<accession>A0ABS7EBD7</accession>